<keyword evidence="6" id="KW-1185">Reference proteome</keyword>
<dbReference type="Gene3D" id="3.90.220.20">
    <property type="entry name" value="DNA methylase specificity domains"/>
    <property type="match status" value="2"/>
</dbReference>
<dbReference type="OrthoDB" id="512700at2"/>
<dbReference type="Proteomes" id="UP000298602">
    <property type="component" value="Chromosome"/>
</dbReference>
<keyword evidence="5" id="KW-0540">Nuclease</keyword>
<reference evidence="5 6" key="1">
    <citation type="submission" date="2019-05" db="EMBL/GenBank/DDBJ databases">
        <title>The Complete Genome Sequence of the n-alkane-degrading Desulfoglaeba alkanexedens ALDC reveals multiple alkylsuccinate synthase gene clusters.</title>
        <authorList>
            <person name="Callaghan A.V."/>
            <person name="Davidova I.A."/>
            <person name="Duncan K.E."/>
            <person name="Morris B."/>
            <person name="McInerney M.J."/>
        </authorList>
    </citation>
    <scope>NUCLEOTIDE SEQUENCE [LARGE SCALE GENOMIC DNA]</scope>
    <source>
        <strain evidence="5 6">ALDC</strain>
    </source>
</reference>
<feature type="domain" description="Type I restriction modification DNA specificity" evidence="4">
    <location>
        <begin position="28"/>
        <end position="198"/>
    </location>
</feature>
<name>A0A4P8L4V9_9BACT</name>
<dbReference type="AlphaFoldDB" id="A0A4P8L4V9"/>
<feature type="domain" description="Type I restriction modification DNA specificity" evidence="4">
    <location>
        <begin position="237"/>
        <end position="411"/>
    </location>
</feature>
<gene>
    <name evidence="5" type="ORF">FDQ92_07840</name>
</gene>
<dbReference type="PANTHER" id="PTHR30408:SF12">
    <property type="entry name" value="TYPE I RESTRICTION ENZYME MJAVIII SPECIFICITY SUBUNIT"/>
    <property type="match status" value="1"/>
</dbReference>
<keyword evidence="2" id="KW-0680">Restriction system</keyword>
<evidence type="ECO:0000256" key="3">
    <source>
        <dbReference type="ARBA" id="ARBA00023125"/>
    </source>
</evidence>
<dbReference type="InterPro" id="IPR000055">
    <property type="entry name" value="Restrct_endonuc_typeI_TRD"/>
</dbReference>
<dbReference type="EMBL" id="CP040098">
    <property type="protein sequence ID" value="QCQ22085.1"/>
    <property type="molecule type" value="Genomic_DNA"/>
</dbReference>
<keyword evidence="3" id="KW-0238">DNA-binding</keyword>
<comment type="similarity">
    <text evidence="1">Belongs to the type-I restriction system S methylase family.</text>
</comment>
<proteinExistence type="inferred from homology"/>
<dbReference type="InterPro" id="IPR052021">
    <property type="entry name" value="Type-I_RS_S_subunit"/>
</dbReference>
<evidence type="ECO:0000259" key="4">
    <source>
        <dbReference type="Pfam" id="PF01420"/>
    </source>
</evidence>
<sequence>MNRPVTQHKRAAYPAYKPSGIEWLGEIPEYWEVKRLKFVANTVMGQSPNSDDYTFEESDRPFLQGNAEFGAENPTAKYYCETATKTAPAGSLLVSVRAPVGALNMADRCYGIGRGLCAVIPDQGSLISRFAWHTLTVTRHELWCIATGSTYEAVSADEVADMTVPIPPLTEQQAIAAFLDRETARIDTLIEKKRRQIELLQEKRSALISHAVTKGLDPNAKMKDSGIEWLGEIPEYWAIRRLKYVASINDEVLPETTDPDYEFVYVDIGSVDAAKGIVATETYRFEDAPSRARRIVRDGDTIVSTVRTYLRAIAPIRDADDNLIVSTGFAVVRPRKLDPGYLSYALRSPFFVETVVSRSTGVSYPAINAPEVGDIGVTLPPLDEQKAIAAFLDRETARNDALIEKVEKSIELLREYRTALISAAVTGKIDVRKEVV</sequence>
<organism evidence="5 6">
    <name type="scientific">Desulfoglaeba alkanexedens ALDC</name>
    <dbReference type="NCBI Taxonomy" id="980445"/>
    <lineage>
        <taxon>Bacteria</taxon>
        <taxon>Pseudomonadati</taxon>
        <taxon>Thermodesulfobacteriota</taxon>
        <taxon>Syntrophobacteria</taxon>
        <taxon>Syntrophobacterales</taxon>
        <taxon>Syntrophobacteraceae</taxon>
        <taxon>Desulfoglaeba</taxon>
    </lineage>
</organism>
<evidence type="ECO:0000256" key="1">
    <source>
        <dbReference type="ARBA" id="ARBA00010923"/>
    </source>
</evidence>
<reference evidence="5 6" key="2">
    <citation type="submission" date="2019-05" db="EMBL/GenBank/DDBJ databases">
        <authorList>
            <person name="Suflita J.M."/>
            <person name="Marks C.R."/>
        </authorList>
    </citation>
    <scope>NUCLEOTIDE SEQUENCE [LARGE SCALE GENOMIC DNA]</scope>
    <source>
        <strain evidence="5 6">ALDC</strain>
    </source>
</reference>
<evidence type="ECO:0000313" key="5">
    <source>
        <dbReference type="EMBL" id="QCQ22085.1"/>
    </source>
</evidence>
<evidence type="ECO:0000256" key="2">
    <source>
        <dbReference type="ARBA" id="ARBA00022747"/>
    </source>
</evidence>
<keyword evidence="5" id="KW-0255">Endonuclease</keyword>
<dbReference type="Pfam" id="PF01420">
    <property type="entry name" value="Methylase_S"/>
    <property type="match status" value="2"/>
</dbReference>
<evidence type="ECO:0000313" key="6">
    <source>
        <dbReference type="Proteomes" id="UP000298602"/>
    </source>
</evidence>
<dbReference type="GO" id="GO:0004519">
    <property type="term" value="F:endonuclease activity"/>
    <property type="evidence" value="ECO:0007669"/>
    <property type="project" value="UniProtKB-KW"/>
</dbReference>
<dbReference type="SUPFAM" id="SSF116734">
    <property type="entry name" value="DNA methylase specificity domain"/>
    <property type="match status" value="2"/>
</dbReference>
<dbReference type="GO" id="GO:0009307">
    <property type="term" value="P:DNA restriction-modification system"/>
    <property type="evidence" value="ECO:0007669"/>
    <property type="project" value="UniProtKB-KW"/>
</dbReference>
<accession>A0A4P8L4V9</accession>
<dbReference type="GO" id="GO:0003677">
    <property type="term" value="F:DNA binding"/>
    <property type="evidence" value="ECO:0007669"/>
    <property type="project" value="UniProtKB-KW"/>
</dbReference>
<protein>
    <submittedName>
        <fullName evidence="5">Restriction endonuclease subunit S</fullName>
    </submittedName>
</protein>
<dbReference type="RefSeq" id="WP_137424054.1">
    <property type="nucleotide sequence ID" value="NZ_CP040098.1"/>
</dbReference>
<keyword evidence="5" id="KW-0378">Hydrolase</keyword>
<dbReference type="PANTHER" id="PTHR30408">
    <property type="entry name" value="TYPE-1 RESTRICTION ENZYME ECOKI SPECIFICITY PROTEIN"/>
    <property type="match status" value="1"/>
</dbReference>
<dbReference type="KEGG" id="dax:FDQ92_07840"/>
<dbReference type="REBASE" id="313211">
    <property type="entry name" value="S.Dal1302I"/>
</dbReference>
<dbReference type="InterPro" id="IPR044946">
    <property type="entry name" value="Restrct_endonuc_typeI_TRD_sf"/>
</dbReference>